<evidence type="ECO:0000313" key="1">
    <source>
        <dbReference type="EMBL" id="CAK0864711.1"/>
    </source>
</evidence>
<keyword evidence="2" id="KW-1185">Reference proteome</keyword>
<reference evidence="1" key="1">
    <citation type="submission" date="2023-10" db="EMBL/GenBank/DDBJ databases">
        <authorList>
            <person name="Chen Y."/>
            <person name="Shah S."/>
            <person name="Dougan E. K."/>
            <person name="Thang M."/>
            <person name="Chan C."/>
        </authorList>
    </citation>
    <scope>NUCLEOTIDE SEQUENCE [LARGE SCALE GENOMIC DNA]</scope>
</reference>
<name>A0ABN9UX12_9DINO</name>
<dbReference type="EMBL" id="CAUYUJ010016392">
    <property type="protein sequence ID" value="CAK0864711.1"/>
    <property type="molecule type" value="Genomic_DNA"/>
</dbReference>
<accession>A0ABN9UX12</accession>
<dbReference type="Proteomes" id="UP001189429">
    <property type="component" value="Unassembled WGS sequence"/>
</dbReference>
<proteinExistence type="predicted"/>
<sequence>MCFLGKLLLASYQYAGSCGDEARGRRPCCSAAQRCSMRALSEAAPHLLGSGMARAQLPLLRDISVRASSAYDIDSGAHALLLRLDELRPGLPRVSAQGCLGRRSLDARSPETILGGGGSAG</sequence>
<organism evidence="1 2">
    <name type="scientific">Prorocentrum cordatum</name>
    <dbReference type="NCBI Taxonomy" id="2364126"/>
    <lineage>
        <taxon>Eukaryota</taxon>
        <taxon>Sar</taxon>
        <taxon>Alveolata</taxon>
        <taxon>Dinophyceae</taxon>
        <taxon>Prorocentrales</taxon>
        <taxon>Prorocentraceae</taxon>
        <taxon>Prorocentrum</taxon>
    </lineage>
</organism>
<protein>
    <submittedName>
        <fullName evidence="1">Uncharacterized protein</fullName>
    </submittedName>
</protein>
<comment type="caution">
    <text evidence="1">The sequence shown here is derived from an EMBL/GenBank/DDBJ whole genome shotgun (WGS) entry which is preliminary data.</text>
</comment>
<evidence type="ECO:0000313" key="2">
    <source>
        <dbReference type="Proteomes" id="UP001189429"/>
    </source>
</evidence>
<gene>
    <name evidence="1" type="ORF">PCOR1329_LOCUS52499</name>
</gene>